<proteinExistence type="inferred from homology"/>
<dbReference type="GO" id="GO:0015276">
    <property type="term" value="F:ligand-gated monoatomic ion channel activity"/>
    <property type="evidence" value="ECO:0007669"/>
    <property type="project" value="InterPro"/>
</dbReference>
<comment type="caution">
    <text evidence="8">The sequence shown here is derived from an EMBL/GenBank/DDBJ whole genome shotgun (WGS) entry which is preliminary data.</text>
</comment>
<evidence type="ECO:0000256" key="3">
    <source>
        <dbReference type="ARBA" id="ARBA00022729"/>
    </source>
</evidence>
<dbReference type="PANTHER" id="PTHR35936">
    <property type="entry name" value="MEMBRANE-BOUND LYTIC MUREIN TRANSGLYCOSYLASE F"/>
    <property type="match status" value="1"/>
</dbReference>
<evidence type="ECO:0000256" key="4">
    <source>
        <dbReference type="RuleBase" id="RU003744"/>
    </source>
</evidence>
<accession>A0A6L6XPS9</accession>
<dbReference type="Gene3D" id="3.40.190.10">
    <property type="entry name" value="Periplasmic binding protein-like II"/>
    <property type="match status" value="2"/>
</dbReference>
<name>A0A6L6XPS9_9ACTN</name>
<dbReference type="PROSITE" id="PS51257">
    <property type="entry name" value="PROKAR_LIPOPROTEIN"/>
    <property type="match status" value="1"/>
</dbReference>
<feature type="domain" description="Ionotropic glutamate receptor C-terminal" evidence="7">
    <location>
        <begin position="47"/>
        <end position="267"/>
    </location>
</feature>
<evidence type="ECO:0000256" key="5">
    <source>
        <dbReference type="SAM" id="SignalP"/>
    </source>
</evidence>
<dbReference type="InterPro" id="IPR001638">
    <property type="entry name" value="Solute-binding_3/MltF_N"/>
</dbReference>
<dbReference type="InterPro" id="IPR001320">
    <property type="entry name" value="Iontro_rcpt_C"/>
</dbReference>
<organism evidence="8 9">
    <name type="scientific">Nocardioides agri</name>
    <dbReference type="NCBI Taxonomy" id="2682843"/>
    <lineage>
        <taxon>Bacteria</taxon>
        <taxon>Bacillati</taxon>
        <taxon>Actinomycetota</taxon>
        <taxon>Actinomycetes</taxon>
        <taxon>Propionibacteriales</taxon>
        <taxon>Nocardioidaceae</taxon>
        <taxon>Nocardioides</taxon>
    </lineage>
</organism>
<reference evidence="8 9" key="1">
    <citation type="submission" date="2019-12" db="EMBL/GenBank/DDBJ databases">
        <authorList>
            <person name="Huq M.A."/>
        </authorList>
    </citation>
    <scope>NUCLEOTIDE SEQUENCE [LARGE SCALE GENOMIC DNA]</scope>
    <source>
        <strain evidence="8 9">MAH-18</strain>
    </source>
</reference>
<comment type="subcellular location">
    <subcellularLocation>
        <location evidence="1">Cell envelope</location>
    </subcellularLocation>
</comment>
<dbReference type="Pfam" id="PF00497">
    <property type="entry name" value="SBP_bac_3"/>
    <property type="match status" value="1"/>
</dbReference>
<keyword evidence="3 5" id="KW-0732">Signal</keyword>
<protein>
    <submittedName>
        <fullName evidence="8">Transporter substrate-binding domain-containing protein</fullName>
    </submittedName>
</protein>
<evidence type="ECO:0000256" key="1">
    <source>
        <dbReference type="ARBA" id="ARBA00004196"/>
    </source>
</evidence>
<dbReference type="RefSeq" id="WP_157341937.1">
    <property type="nucleotide sequence ID" value="NZ_WSEK01000004.1"/>
</dbReference>
<comment type="similarity">
    <text evidence="2 4">Belongs to the bacterial solute-binding protein 3 family.</text>
</comment>
<dbReference type="GO" id="GO:0016020">
    <property type="term" value="C:membrane"/>
    <property type="evidence" value="ECO:0007669"/>
    <property type="project" value="InterPro"/>
</dbReference>
<dbReference type="SMART" id="SM00062">
    <property type="entry name" value="PBPb"/>
    <property type="match status" value="1"/>
</dbReference>
<feature type="signal peptide" evidence="5">
    <location>
        <begin position="1"/>
        <end position="25"/>
    </location>
</feature>
<feature type="domain" description="Solute-binding protein family 3/N-terminal" evidence="6">
    <location>
        <begin position="47"/>
        <end position="268"/>
    </location>
</feature>
<dbReference type="GO" id="GO:0030313">
    <property type="term" value="C:cell envelope"/>
    <property type="evidence" value="ECO:0007669"/>
    <property type="project" value="UniProtKB-SubCell"/>
</dbReference>
<evidence type="ECO:0000259" key="7">
    <source>
        <dbReference type="SMART" id="SM00079"/>
    </source>
</evidence>
<evidence type="ECO:0000313" key="9">
    <source>
        <dbReference type="Proteomes" id="UP000473525"/>
    </source>
</evidence>
<dbReference type="Proteomes" id="UP000473525">
    <property type="component" value="Unassembled WGS sequence"/>
</dbReference>
<dbReference type="PROSITE" id="PS01039">
    <property type="entry name" value="SBP_BACTERIAL_3"/>
    <property type="match status" value="1"/>
</dbReference>
<gene>
    <name evidence="8" type="ORF">GON03_09110</name>
</gene>
<evidence type="ECO:0000259" key="6">
    <source>
        <dbReference type="SMART" id="SM00062"/>
    </source>
</evidence>
<evidence type="ECO:0000313" key="8">
    <source>
        <dbReference type="EMBL" id="MVQ49341.1"/>
    </source>
</evidence>
<evidence type="ECO:0000256" key="2">
    <source>
        <dbReference type="ARBA" id="ARBA00010333"/>
    </source>
</evidence>
<dbReference type="EMBL" id="WSEK01000004">
    <property type="protein sequence ID" value="MVQ49341.1"/>
    <property type="molecule type" value="Genomic_DNA"/>
</dbReference>
<sequence length="275" mass="28801">MTTRAMTGRLALSAAGMLLLGSALAGCSGDAEAGPAPLDPQLVKEGRLTVCTSLPYEPFEFKEKGEFAGFDVDLATEVAKRLKVRPVFVDTDFDGIASGAPLNAGTCDMAAAGLTITGERARVLDFSSPYFNAAQTMVVPAGSSVASLDDLGDGKIGVQTGTTGELYVRDYAPASAEVVAIDDLSEIASAMARGDVDAAFYDNTVVGDVLNENPDFEVAADFNTGEQYGLAVRKDGNTDLLRTINDVLADLVAKGRYDEIYQTWFGSAPAKAKAE</sequence>
<dbReference type="PANTHER" id="PTHR35936:SF17">
    <property type="entry name" value="ARGININE-BINDING EXTRACELLULAR PROTEIN ARTP"/>
    <property type="match status" value="1"/>
</dbReference>
<keyword evidence="9" id="KW-1185">Reference proteome</keyword>
<dbReference type="SMART" id="SM00079">
    <property type="entry name" value="PBPe"/>
    <property type="match status" value="1"/>
</dbReference>
<feature type="chain" id="PRO_5039675376" evidence="5">
    <location>
        <begin position="26"/>
        <end position="275"/>
    </location>
</feature>
<dbReference type="SUPFAM" id="SSF53850">
    <property type="entry name" value="Periplasmic binding protein-like II"/>
    <property type="match status" value="1"/>
</dbReference>
<dbReference type="InterPro" id="IPR018313">
    <property type="entry name" value="SBP_3_CS"/>
</dbReference>
<dbReference type="AlphaFoldDB" id="A0A6L6XPS9"/>